<dbReference type="PANTHER" id="PTHR13617:SF14">
    <property type="entry name" value="PROTEIN ABHD18"/>
    <property type="match status" value="1"/>
</dbReference>
<comment type="caution">
    <text evidence="1">The sequence shown here is derived from an EMBL/GenBank/DDBJ whole genome shotgun (WGS) entry which is preliminary data.</text>
</comment>
<sequence length="438" mass="49431">FVVILSVMTLANKCDRIYRSLILSSFFSKGWGDIKVYERLLEVRRVVSDRSRCNDLISEHYPVELTNSWTTDTCHIAEGQFTSPLAKFFPGLLPKESEKACFQVIVPKTWREQGRKPLCLHLAGTGDHHFWRRRNMMAKPLANEYGIASVLLENPFYGSRKPGNQVRSSLRFVVDLFIMGAALILESLVLLRWGDRQGYSPLGITGISMGGHMASLACTAWPEQLAVVPCLSWSTASSVFTQGVMSKACSWTTLEKQLLDEVYRNNLLNCVPLNGVAFTRFDEGTLLEQLIESDLLSTSSHHFLKGEKKNLDEKGFQTLYFQHEDAFSSLKRTIFNKLPSVLSSFRPGSSLPSSAIDFMNFVMDEATHLKNFPEPVDCSLVRFVIAEHDAYVPRDNVMSPSEIWPGCTVDYINTGHVMALINHLNVFRKAIKQSMDQL</sequence>
<dbReference type="EMBL" id="JARQWQ010000071">
    <property type="protein sequence ID" value="KAK2554302.1"/>
    <property type="molecule type" value="Genomic_DNA"/>
</dbReference>
<reference evidence="1" key="2">
    <citation type="journal article" date="2023" name="Science">
        <title>Genomic signatures of disease resistance in endangered staghorn corals.</title>
        <authorList>
            <person name="Vollmer S.V."/>
            <person name="Selwyn J.D."/>
            <person name="Despard B.A."/>
            <person name="Roesel C.L."/>
        </authorList>
    </citation>
    <scope>NUCLEOTIDE SEQUENCE</scope>
    <source>
        <strain evidence="1">K2</strain>
    </source>
</reference>
<organism evidence="1 2">
    <name type="scientific">Acropora cervicornis</name>
    <name type="common">Staghorn coral</name>
    <dbReference type="NCBI Taxonomy" id="6130"/>
    <lineage>
        <taxon>Eukaryota</taxon>
        <taxon>Metazoa</taxon>
        <taxon>Cnidaria</taxon>
        <taxon>Anthozoa</taxon>
        <taxon>Hexacorallia</taxon>
        <taxon>Scleractinia</taxon>
        <taxon>Astrocoeniina</taxon>
        <taxon>Acroporidae</taxon>
        <taxon>Acropora</taxon>
    </lineage>
</organism>
<dbReference type="InterPro" id="IPR019149">
    <property type="entry name" value="ABHD18"/>
</dbReference>
<proteinExistence type="predicted"/>
<reference evidence="1" key="1">
    <citation type="journal article" date="2023" name="G3 (Bethesda)">
        <title>Whole genome assembly and annotation of the endangered Caribbean coral Acropora cervicornis.</title>
        <authorList>
            <person name="Selwyn J.D."/>
            <person name="Vollmer S.V."/>
        </authorList>
    </citation>
    <scope>NUCLEOTIDE SEQUENCE</scope>
    <source>
        <strain evidence="1">K2</strain>
    </source>
</reference>
<dbReference type="AlphaFoldDB" id="A0AAD9Q3X5"/>
<dbReference type="Gene3D" id="3.40.50.1820">
    <property type="entry name" value="alpha/beta hydrolase"/>
    <property type="match status" value="1"/>
</dbReference>
<dbReference type="PANTHER" id="PTHR13617">
    <property type="entry name" value="PROTEIN ABHD18"/>
    <property type="match status" value="1"/>
</dbReference>
<dbReference type="Pfam" id="PF09752">
    <property type="entry name" value="ABHD18"/>
    <property type="match status" value="1"/>
</dbReference>
<accession>A0AAD9Q3X5</accession>
<dbReference type="SUPFAM" id="SSF53474">
    <property type="entry name" value="alpha/beta-Hydrolases"/>
    <property type="match status" value="1"/>
</dbReference>
<evidence type="ECO:0000313" key="2">
    <source>
        <dbReference type="Proteomes" id="UP001249851"/>
    </source>
</evidence>
<dbReference type="InterPro" id="IPR029058">
    <property type="entry name" value="AB_hydrolase_fold"/>
</dbReference>
<evidence type="ECO:0000313" key="1">
    <source>
        <dbReference type="EMBL" id="KAK2554302.1"/>
    </source>
</evidence>
<gene>
    <name evidence="1" type="ORF">P5673_024311</name>
</gene>
<keyword evidence="2" id="KW-1185">Reference proteome</keyword>
<name>A0AAD9Q3X5_ACRCE</name>
<protein>
    <submittedName>
        <fullName evidence="1">Protein ABHD18</fullName>
    </submittedName>
</protein>
<dbReference type="Proteomes" id="UP001249851">
    <property type="component" value="Unassembled WGS sequence"/>
</dbReference>
<feature type="non-terminal residue" evidence="1">
    <location>
        <position position="1"/>
    </location>
</feature>